<gene>
    <name evidence="7" type="ORF">OKA104_LOCUS18341</name>
    <name evidence="6" type="ORF">VCS650_LOCUS925</name>
</gene>
<organism evidence="6 8">
    <name type="scientific">Adineta steineri</name>
    <dbReference type="NCBI Taxonomy" id="433720"/>
    <lineage>
        <taxon>Eukaryota</taxon>
        <taxon>Metazoa</taxon>
        <taxon>Spiralia</taxon>
        <taxon>Gnathifera</taxon>
        <taxon>Rotifera</taxon>
        <taxon>Eurotatoria</taxon>
        <taxon>Bdelloidea</taxon>
        <taxon>Adinetida</taxon>
        <taxon>Adinetidae</taxon>
        <taxon>Adineta</taxon>
    </lineage>
</organism>
<dbReference type="GO" id="GO:0008270">
    <property type="term" value="F:zinc ion binding"/>
    <property type="evidence" value="ECO:0007669"/>
    <property type="project" value="UniProtKB-KW"/>
</dbReference>
<comment type="caution">
    <text evidence="6">The sequence shown here is derived from an EMBL/GenBank/DDBJ whole genome shotgun (WGS) entry which is preliminary data.</text>
</comment>
<dbReference type="SMART" id="SM00184">
    <property type="entry name" value="RING"/>
    <property type="match status" value="1"/>
</dbReference>
<dbReference type="InterPro" id="IPR047134">
    <property type="entry name" value="RNF4"/>
</dbReference>
<dbReference type="PANTHER" id="PTHR23041">
    <property type="entry name" value="RING FINGER DOMAIN-CONTAINING"/>
    <property type="match status" value="1"/>
</dbReference>
<feature type="compositionally biased region" description="Low complexity" evidence="4">
    <location>
        <begin position="88"/>
        <end position="97"/>
    </location>
</feature>
<dbReference type="PROSITE" id="PS50089">
    <property type="entry name" value="ZF_RING_2"/>
    <property type="match status" value="1"/>
</dbReference>
<evidence type="ECO:0000259" key="5">
    <source>
        <dbReference type="PROSITE" id="PS50089"/>
    </source>
</evidence>
<evidence type="ECO:0000256" key="2">
    <source>
        <dbReference type="ARBA" id="ARBA00022833"/>
    </source>
</evidence>
<feature type="domain" description="RING-type" evidence="5">
    <location>
        <begin position="221"/>
        <end position="266"/>
    </location>
</feature>
<feature type="region of interest" description="Disordered" evidence="4">
    <location>
        <begin position="85"/>
        <end position="131"/>
    </location>
</feature>
<accession>A0A813P3W5</accession>
<feature type="region of interest" description="Disordered" evidence="4">
    <location>
        <begin position="1"/>
        <end position="64"/>
    </location>
</feature>
<keyword evidence="1 3" id="KW-0863">Zinc-finger</keyword>
<evidence type="ECO:0000256" key="1">
    <source>
        <dbReference type="ARBA" id="ARBA00022771"/>
    </source>
</evidence>
<feature type="compositionally biased region" description="Acidic residues" evidence="4">
    <location>
        <begin position="45"/>
        <end position="60"/>
    </location>
</feature>
<dbReference type="Pfam" id="PF13639">
    <property type="entry name" value="zf-RING_2"/>
    <property type="match status" value="1"/>
</dbReference>
<dbReference type="InterPro" id="IPR013083">
    <property type="entry name" value="Znf_RING/FYVE/PHD"/>
</dbReference>
<dbReference type="PANTHER" id="PTHR23041:SF78">
    <property type="entry name" value="E3 UBIQUITIN-PROTEIN LIGASE RNF4"/>
    <property type="match status" value="1"/>
</dbReference>
<feature type="compositionally biased region" description="Low complexity" evidence="4">
    <location>
        <begin position="114"/>
        <end position="131"/>
    </location>
</feature>
<reference evidence="6" key="1">
    <citation type="submission" date="2021-02" db="EMBL/GenBank/DDBJ databases">
        <authorList>
            <person name="Nowell W R."/>
        </authorList>
    </citation>
    <scope>NUCLEOTIDE SEQUENCE</scope>
</reference>
<evidence type="ECO:0000313" key="8">
    <source>
        <dbReference type="Proteomes" id="UP000663891"/>
    </source>
</evidence>
<dbReference type="SUPFAM" id="SSF57850">
    <property type="entry name" value="RING/U-box"/>
    <property type="match status" value="1"/>
</dbReference>
<evidence type="ECO:0000256" key="4">
    <source>
        <dbReference type="SAM" id="MobiDB-lite"/>
    </source>
</evidence>
<dbReference type="AlphaFoldDB" id="A0A813P3W5"/>
<dbReference type="EMBL" id="CAJOAY010001133">
    <property type="protein sequence ID" value="CAF3798542.1"/>
    <property type="molecule type" value="Genomic_DNA"/>
</dbReference>
<evidence type="ECO:0000256" key="3">
    <source>
        <dbReference type="PROSITE-ProRule" id="PRU00175"/>
    </source>
</evidence>
<dbReference type="OrthoDB" id="6270329at2759"/>
<dbReference type="Proteomes" id="UP000663891">
    <property type="component" value="Unassembled WGS sequence"/>
</dbReference>
<evidence type="ECO:0000313" key="6">
    <source>
        <dbReference type="EMBL" id="CAF0745543.1"/>
    </source>
</evidence>
<dbReference type="Proteomes" id="UP000663881">
    <property type="component" value="Unassembled WGS sequence"/>
</dbReference>
<proteinExistence type="predicted"/>
<dbReference type="Gene3D" id="3.30.40.10">
    <property type="entry name" value="Zinc/RING finger domain, C3HC4 (zinc finger)"/>
    <property type="match status" value="1"/>
</dbReference>
<dbReference type="InterPro" id="IPR001841">
    <property type="entry name" value="Znf_RING"/>
</dbReference>
<keyword evidence="2" id="KW-0862">Zinc</keyword>
<feature type="compositionally biased region" description="Acidic residues" evidence="4">
    <location>
        <begin position="98"/>
        <end position="113"/>
    </location>
</feature>
<sequence length="281" mass="31512">MKREYYSSSPPSPSSPFSNSEISDELEPAPKRPRFFLSSQTPPPDNDDEDITEEEEETITDESIILLLNTTEDSQSEDNDIIEIEQQNDNTIVVVSDSDNDDDDDDDDDDDQGIDITGDSLPSVPSIIDDSISSPDIVDVEIVQEELTLMDDDEEQQINTEDDYEFLEFLAMIDESTNDNNNNNNNNDNSELIDLTEDEPLSVPSSPIPSGRKLSVDVQQCPICLETLSHLQRTGVYLIITRCRHVMCTLCSRQLLAISSRCPLCREDVSSTTLMPYCILT</sequence>
<keyword evidence="1 3" id="KW-0479">Metal-binding</keyword>
<protein>
    <recommendedName>
        <fullName evidence="5">RING-type domain-containing protein</fullName>
    </recommendedName>
</protein>
<name>A0A813P3W5_9BILA</name>
<dbReference type="EMBL" id="CAJNON010000004">
    <property type="protein sequence ID" value="CAF0745543.1"/>
    <property type="molecule type" value="Genomic_DNA"/>
</dbReference>
<evidence type="ECO:0000313" key="7">
    <source>
        <dbReference type="EMBL" id="CAF3798542.1"/>
    </source>
</evidence>